<reference evidence="3" key="1">
    <citation type="submission" date="2022-10" db="EMBL/GenBank/DDBJ databases">
        <title>Genome assembly of Pristionchus species.</title>
        <authorList>
            <person name="Yoshida K."/>
            <person name="Sommer R.J."/>
        </authorList>
    </citation>
    <scope>NUCLEOTIDE SEQUENCE [LARGE SCALE GENOMIC DNA]</scope>
    <source>
        <strain evidence="3">RS5460</strain>
    </source>
</reference>
<evidence type="ECO:0000313" key="3">
    <source>
        <dbReference type="Proteomes" id="UP001328107"/>
    </source>
</evidence>
<organism evidence="2 3">
    <name type="scientific">Pristionchus mayeri</name>
    <dbReference type="NCBI Taxonomy" id="1317129"/>
    <lineage>
        <taxon>Eukaryota</taxon>
        <taxon>Metazoa</taxon>
        <taxon>Ecdysozoa</taxon>
        <taxon>Nematoda</taxon>
        <taxon>Chromadorea</taxon>
        <taxon>Rhabditida</taxon>
        <taxon>Rhabditina</taxon>
        <taxon>Diplogasteromorpha</taxon>
        <taxon>Diplogasteroidea</taxon>
        <taxon>Neodiplogasteridae</taxon>
        <taxon>Pristionchus</taxon>
    </lineage>
</organism>
<evidence type="ECO:0000256" key="1">
    <source>
        <dbReference type="SAM" id="MobiDB-lite"/>
    </source>
</evidence>
<dbReference type="Proteomes" id="UP001328107">
    <property type="component" value="Unassembled WGS sequence"/>
</dbReference>
<dbReference type="EMBL" id="BTRK01000004">
    <property type="protein sequence ID" value="GMR48739.1"/>
    <property type="molecule type" value="Genomic_DNA"/>
</dbReference>
<feature type="compositionally biased region" description="Basic and acidic residues" evidence="1">
    <location>
        <begin position="74"/>
        <end position="92"/>
    </location>
</feature>
<feature type="region of interest" description="Disordered" evidence="1">
    <location>
        <begin position="68"/>
        <end position="92"/>
    </location>
</feature>
<evidence type="ECO:0000313" key="2">
    <source>
        <dbReference type="EMBL" id="GMR48739.1"/>
    </source>
</evidence>
<protein>
    <submittedName>
        <fullName evidence="2">Uncharacterized protein</fullName>
    </submittedName>
</protein>
<accession>A0AAN5CQH3</accession>
<keyword evidence="3" id="KW-1185">Reference proteome</keyword>
<proteinExistence type="predicted"/>
<feature type="non-terminal residue" evidence="2">
    <location>
        <position position="1"/>
    </location>
</feature>
<gene>
    <name evidence="2" type="ORF">PMAYCL1PPCAC_18934</name>
</gene>
<sequence>LSEGVAVHIGPGEVLFQLATGCSSTHLISSGKKHQIAYSGRKLWRRVDSLGSSLMLLVSEAVKVVDETSGGKSIDGDGHEIRREWNEKRHQS</sequence>
<name>A0AAN5CQH3_9BILA</name>
<comment type="caution">
    <text evidence="2">The sequence shown here is derived from an EMBL/GenBank/DDBJ whole genome shotgun (WGS) entry which is preliminary data.</text>
</comment>
<dbReference type="AlphaFoldDB" id="A0AAN5CQH3"/>